<sequence length="431" mass="46074">MKKLSYLIISSVIASPLAFAASWEYDPVDTSANTKEELKLQFVNYSIDTTGGVLTVTGNMQNYGNGSSISITGANNLVVGGKMETIYGRTTLDNANLNVTGDINTMYAPGEIFVTGTSSQNGSGKWIFQSGGKLTLDENATLNAGNRLEMHFTASVNMGANSTLNVSAFQALYEKETGFSFTMGDGAKINASGQTIKVKNFTLGNNNTINANLNILNTFEVGQSTTINGNLQATDLIINKGAAISGNISYTNSLTVNSGASVKIADYFHQKNTITLNNAGTKAISTGVDYWFDADSTLNIHLGNNSLAAVNDRFKALVFTLYGKAGEGQTGEGAKINVYLSDFVLGEDFVDGEQYKIALICSQHANISGWESIFNLVDDSAVADFVEGSLVHENNTWWVTVQGVSIPEPSTYAAIFGALAIAFAAYRRHKR</sequence>
<dbReference type="Proteomes" id="UP001275932">
    <property type="component" value="Unassembled WGS sequence"/>
</dbReference>
<evidence type="ECO:0000313" key="3">
    <source>
        <dbReference type="Proteomes" id="UP001275932"/>
    </source>
</evidence>
<reference evidence="2 3" key="1">
    <citation type="submission" date="2022-03" db="EMBL/GenBank/DDBJ databases">
        <title>Novel taxa within the pig intestine.</title>
        <authorList>
            <person name="Wylensek D."/>
            <person name="Bishof K."/>
            <person name="Afrizal A."/>
            <person name="Clavel T."/>
        </authorList>
    </citation>
    <scope>NUCLEOTIDE SEQUENCE [LARGE SCALE GENOMIC DNA]</scope>
    <source>
        <strain evidence="2 3">CLA-KB-P66</strain>
    </source>
</reference>
<accession>A0ABU4WGR9</accession>
<dbReference type="NCBIfam" id="TIGR02595">
    <property type="entry name" value="PEP_CTERM"/>
    <property type="match status" value="1"/>
</dbReference>
<evidence type="ECO:0000313" key="2">
    <source>
        <dbReference type="EMBL" id="MDX8415756.1"/>
    </source>
</evidence>
<protein>
    <submittedName>
        <fullName evidence="2">PEP-CTERM sorting domain-containing protein</fullName>
    </submittedName>
</protein>
<feature type="signal peptide" evidence="1">
    <location>
        <begin position="1"/>
        <end position="20"/>
    </location>
</feature>
<feature type="chain" id="PRO_5046786528" evidence="1">
    <location>
        <begin position="21"/>
        <end position="431"/>
    </location>
</feature>
<dbReference type="RefSeq" id="WP_370397204.1">
    <property type="nucleotide sequence ID" value="NZ_JALBUT010000006.1"/>
</dbReference>
<dbReference type="EMBL" id="JALBUT010000006">
    <property type="protein sequence ID" value="MDX8415756.1"/>
    <property type="molecule type" value="Genomic_DNA"/>
</dbReference>
<name>A0ABU4WGR9_9BACT</name>
<dbReference type="InterPro" id="IPR013424">
    <property type="entry name" value="Ice-binding_C"/>
</dbReference>
<organism evidence="2 3">
    <name type="scientific">Intestinicryptomonas porci</name>
    <dbReference type="NCBI Taxonomy" id="2926320"/>
    <lineage>
        <taxon>Bacteria</taxon>
        <taxon>Pseudomonadati</taxon>
        <taxon>Verrucomicrobiota</taxon>
        <taxon>Opitutia</taxon>
        <taxon>Opitutales</taxon>
        <taxon>Intestinicryptomonaceae</taxon>
        <taxon>Intestinicryptomonas</taxon>
    </lineage>
</organism>
<keyword evidence="1" id="KW-0732">Signal</keyword>
<comment type="caution">
    <text evidence="2">The sequence shown here is derived from an EMBL/GenBank/DDBJ whole genome shotgun (WGS) entry which is preliminary data.</text>
</comment>
<evidence type="ECO:0000256" key="1">
    <source>
        <dbReference type="SAM" id="SignalP"/>
    </source>
</evidence>
<dbReference type="InterPro" id="IPR011004">
    <property type="entry name" value="Trimer_LpxA-like_sf"/>
</dbReference>
<dbReference type="Gene3D" id="2.160.10.10">
    <property type="entry name" value="Hexapeptide repeat proteins"/>
    <property type="match status" value="1"/>
</dbReference>
<proteinExistence type="predicted"/>
<dbReference type="SUPFAM" id="SSF51161">
    <property type="entry name" value="Trimeric LpxA-like enzymes"/>
    <property type="match status" value="1"/>
</dbReference>
<gene>
    <name evidence="2" type="ORF">MOX91_06150</name>
</gene>
<keyword evidence="3" id="KW-1185">Reference proteome</keyword>